<keyword evidence="1" id="KW-0472">Membrane</keyword>
<evidence type="ECO:0000313" key="2">
    <source>
        <dbReference type="EMBL" id="OGG42070.1"/>
    </source>
</evidence>
<dbReference type="Proteomes" id="UP000176996">
    <property type="component" value="Unassembled WGS sequence"/>
</dbReference>
<dbReference type="SUPFAM" id="SSF51004">
    <property type="entry name" value="C-terminal (heme d1) domain of cytochrome cd1-nitrite reductase"/>
    <property type="match status" value="1"/>
</dbReference>
<dbReference type="AlphaFoldDB" id="A0A1F6BYT2"/>
<reference evidence="2 3" key="1">
    <citation type="journal article" date="2016" name="Nat. Commun.">
        <title>Thousands of microbial genomes shed light on interconnected biogeochemical processes in an aquifer system.</title>
        <authorList>
            <person name="Anantharaman K."/>
            <person name="Brown C.T."/>
            <person name="Hug L.A."/>
            <person name="Sharon I."/>
            <person name="Castelle C.J."/>
            <person name="Probst A.J."/>
            <person name="Thomas B.C."/>
            <person name="Singh A."/>
            <person name="Wilkins M.J."/>
            <person name="Karaoz U."/>
            <person name="Brodie E.L."/>
            <person name="Williams K.H."/>
            <person name="Hubbard S.S."/>
            <person name="Banfield J.F."/>
        </authorList>
    </citation>
    <scope>NUCLEOTIDE SEQUENCE [LARGE SCALE GENOMIC DNA]</scope>
</reference>
<dbReference type="InterPro" id="IPR013211">
    <property type="entry name" value="LVIVD"/>
</dbReference>
<comment type="caution">
    <text evidence="2">The sequence shown here is derived from an EMBL/GenBank/DDBJ whole genome shotgun (WGS) entry which is preliminary data.</text>
</comment>
<dbReference type="STRING" id="1798471.A3A21_03525"/>
<organism evidence="2 3">
    <name type="scientific">Candidatus Jorgensenbacteria bacterium RIFCSPLOWO2_01_FULL_45_25b</name>
    <dbReference type="NCBI Taxonomy" id="1798471"/>
    <lineage>
        <taxon>Bacteria</taxon>
        <taxon>Candidatus Joergenseniibacteriota</taxon>
    </lineage>
</organism>
<accession>A0A1F6BYT2</accession>
<dbReference type="InterPro" id="IPR011048">
    <property type="entry name" value="Haem_d1_sf"/>
</dbReference>
<gene>
    <name evidence="2" type="ORF">A3A21_03525</name>
</gene>
<protein>
    <submittedName>
        <fullName evidence="2">Uncharacterized protein</fullName>
    </submittedName>
</protein>
<keyword evidence="1" id="KW-1133">Transmembrane helix</keyword>
<evidence type="ECO:0000313" key="3">
    <source>
        <dbReference type="Proteomes" id="UP000176996"/>
    </source>
</evidence>
<name>A0A1F6BYT2_9BACT</name>
<proteinExistence type="predicted"/>
<feature type="transmembrane region" description="Helical" evidence="1">
    <location>
        <begin position="20"/>
        <end position="41"/>
    </location>
</feature>
<evidence type="ECO:0000256" key="1">
    <source>
        <dbReference type="SAM" id="Phobius"/>
    </source>
</evidence>
<dbReference type="EMBL" id="MFKK01000008">
    <property type="protein sequence ID" value="OGG42070.1"/>
    <property type="molecule type" value="Genomic_DNA"/>
</dbReference>
<dbReference type="Pfam" id="PF08309">
    <property type="entry name" value="LVIVD"/>
    <property type="match status" value="3"/>
</dbReference>
<sequence length="494" mass="51915">MLSFFNKQSFCRDSSSGQVLMEILVGISLLVLGAGLGFTLMSGARSVLKDRTQSVSANYLADEGARAAKSILLGNWSSVGDGTHGLLYSDGIWSFSGSQDVQDVFTRTIQVTSIDENKKEAVARVSWMADQGRGVSVEYPTVVTNWSEVLGGGGGAGGGGGSGGGGTSGEDVCGIVSGNWSRPRVIASVDLGSGRSGTDIAYRNQLLYVSSVASTASKKDFSIFDVSSSTYPRLLGEVDTGGGINEFVINGNYVYAVSSDNSKEFVVIDVSSSTNPLMIASKDLDGGADGNSVAYYGGYAIVGRPHSSSKELVVLNVTSSTSPVVSNEVHISDSVLNIYAFQEKLYYSYYDVTDDIGIRSLASLPSIPFLGSWDVGEDDIGSFFAESSSAFSLGGVFGELAYYGNGSSDDSFSLFDSFDADGEVNDLIASGDYIFLATSDASSEFQVVNKNNPSSLSLLGFLNLPQEATGITCADNKIFLSLRSNDSVRIIGPE</sequence>
<keyword evidence="1" id="KW-0812">Transmembrane</keyword>